<dbReference type="Gene3D" id="3.90.1490.10">
    <property type="entry name" value="putative n-type atp pyrophosphatase, domain 2"/>
    <property type="match status" value="1"/>
</dbReference>
<evidence type="ECO:0000259" key="1">
    <source>
        <dbReference type="Pfam" id="PF01902"/>
    </source>
</evidence>
<evidence type="ECO:0000313" key="3">
    <source>
        <dbReference type="Proteomes" id="UP000074294"/>
    </source>
</evidence>
<feature type="domain" description="Diphthamide synthase" evidence="1">
    <location>
        <begin position="1"/>
        <end position="221"/>
    </location>
</feature>
<dbReference type="NCBIfam" id="TIGR00290">
    <property type="entry name" value="MJ0570_dom"/>
    <property type="match status" value="1"/>
</dbReference>
<evidence type="ECO:0000313" key="2">
    <source>
        <dbReference type="EMBL" id="KUO42411.1"/>
    </source>
</evidence>
<dbReference type="InterPro" id="IPR022427">
    <property type="entry name" value="MJ0570_ATP-bd"/>
</dbReference>
<comment type="caution">
    <text evidence="2">The sequence shown here is derived from an EMBL/GenBank/DDBJ whole genome shotgun (WGS) entry which is preliminary data.</text>
</comment>
<dbReference type="Proteomes" id="UP000074294">
    <property type="component" value="Unassembled WGS sequence"/>
</dbReference>
<dbReference type="Gene3D" id="3.40.50.620">
    <property type="entry name" value="HUPs"/>
    <property type="match status" value="1"/>
</dbReference>
<dbReference type="AlphaFoldDB" id="A0A147K0Z1"/>
<dbReference type="STRING" id="1776334.APZ16_02965"/>
<protein>
    <recommendedName>
        <fullName evidence="1">Diphthamide synthase domain-containing protein</fullName>
    </recommendedName>
</protein>
<dbReference type="InterPro" id="IPR014729">
    <property type="entry name" value="Rossmann-like_a/b/a_fold"/>
</dbReference>
<gene>
    <name evidence="2" type="ORF">APZ16_02965</name>
</gene>
<dbReference type="InterPro" id="IPR030662">
    <property type="entry name" value="DPH6/MJ0570"/>
</dbReference>
<dbReference type="InterPro" id="IPR005237">
    <property type="entry name" value="MJ0570"/>
</dbReference>
<dbReference type="NCBIfam" id="TIGR00289">
    <property type="entry name" value="TIGR00289 family protein"/>
    <property type="match status" value="1"/>
</dbReference>
<dbReference type="PANTHER" id="PTHR12196">
    <property type="entry name" value="DOMAIN OF UNKNOWN FUNCTION 71 DUF71 -CONTAINING PROTEIN"/>
    <property type="match status" value="1"/>
</dbReference>
<dbReference type="Pfam" id="PF01902">
    <property type="entry name" value="Diphthami_syn_2"/>
    <property type="match status" value="1"/>
</dbReference>
<dbReference type="GO" id="GO:0017178">
    <property type="term" value="F:diphthine-ammonia ligase activity"/>
    <property type="evidence" value="ECO:0007669"/>
    <property type="project" value="TreeGrafter"/>
</dbReference>
<sequence>MRVAVLFTGGKDSTYATYLSLKEGLEVKYLLTMASKNPYSWMFHSVNINATRYQAEAIGIKQILKPTPGERERELNDLKEAIAGIRGEIDGVVSGSISSSYQKNRVDLIAKELGLVSLTPLWGSDPIELLHQMIDAGFEAIIISVAAQGFDQSWLGRKIDASTVDELERLSKRQGINPSGEGGEYESFVLDAPIFKKRIEPIEVEKVWCGSNGYLLIKQVKVVEK</sequence>
<dbReference type="NCBIfam" id="TIGR03679">
    <property type="entry name" value="arCOG00187"/>
    <property type="match status" value="1"/>
</dbReference>
<dbReference type="EMBL" id="LQMQ01000007">
    <property type="protein sequence ID" value="KUO42411.1"/>
    <property type="molecule type" value="Genomic_DNA"/>
</dbReference>
<dbReference type="GO" id="GO:0017183">
    <property type="term" value="P:protein histidyl modification to diphthamide"/>
    <property type="evidence" value="ECO:0007669"/>
    <property type="project" value="TreeGrafter"/>
</dbReference>
<dbReference type="InterPro" id="IPR002761">
    <property type="entry name" value="Diphthami_syn_dom"/>
</dbReference>
<accession>A0A147K0Z1</accession>
<reference evidence="2 3" key="1">
    <citation type="journal article" date="2016" name="Nat. Microbiol.">
        <title>Genomic inference of the metabolism of cosmopolitan subsurface Archaea, Hadesarchaea.</title>
        <authorList>
            <person name="Baker B.J."/>
            <person name="Saw J.H."/>
            <person name="Lind A.E."/>
            <person name="Lazar C.S."/>
            <person name="Hinrichs K.-U."/>
            <person name="Teske A.P."/>
            <person name="Ettema T.J."/>
        </authorList>
    </citation>
    <scope>NUCLEOTIDE SEQUENCE [LARGE SCALE GENOMIC DNA]</scope>
</reference>
<dbReference type="CDD" id="cd01994">
    <property type="entry name" value="AANH_PF0828-like"/>
    <property type="match status" value="1"/>
</dbReference>
<proteinExistence type="predicted"/>
<dbReference type="SUPFAM" id="SSF52402">
    <property type="entry name" value="Adenine nucleotide alpha hydrolases-like"/>
    <property type="match status" value="1"/>
</dbReference>
<organism evidence="2 3">
    <name type="scientific">Hadarchaeum yellowstonense</name>
    <dbReference type="NCBI Taxonomy" id="1776334"/>
    <lineage>
        <taxon>Archaea</taxon>
        <taxon>Methanobacteriati</taxon>
        <taxon>Candidatus Hadarchaeota</taxon>
        <taxon>Candidatus Hadarchaeia</taxon>
        <taxon>Candidatus Hadarchaeales</taxon>
        <taxon>Candidatus Hadarchaeaceae</taxon>
        <taxon>Candidatus Hadarchaeum</taxon>
    </lineage>
</organism>
<dbReference type="PIRSF" id="PIRSF039123">
    <property type="entry name" value="Diphthamide_synthase"/>
    <property type="match status" value="1"/>
</dbReference>
<name>A0A147K0Z1_HADYE</name>
<dbReference type="PANTHER" id="PTHR12196:SF2">
    <property type="entry name" value="DIPHTHINE--AMMONIA LIGASE"/>
    <property type="match status" value="1"/>
</dbReference>